<dbReference type="EMBL" id="JAAXOT010000015">
    <property type="protein sequence ID" value="NKY59474.1"/>
    <property type="molecule type" value="Genomic_DNA"/>
</dbReference>
<comment type="caution">
    <text evidence="1">The sequence shown here is derived from an EMBL/GenBank/DDBJ whole genome shotgun (WGS) entry which is preliminary data.</text>
</comment>
<protein>
    <submittedName>
        <fullName evidence="1">AIM24 family protein</fullName>
    </submittedName>
</protein>
<dbReference type="InterPro" id="IPR016031">
    <property type="entry name" value="Trp_RNA-bd_attenuator-like_dom"/>
</dbReference>
<dbReference type="RefSeq" id="WP_062978937.1">
    <property type="nucleotide sequence ID" value="NZ_JAAXOT010000015.1"/>
</dbReference>
<keyword evidence="2" id="KW-1185">Reference proteome</keyword>
<proteinExistence type="predicted"/>
<dbReference type="AlphaFoldDB" id="A0A846YPL6"/>
<sequence>MSEILNPMTLEESDNIPGNSYAYCIDLNKPWFMRKGAMIAYYGQMRFQALTHGLQGQLLHMVAHQFSAPLFTGDYVVAEGQGKLLIGDRGYDINSYDLDDGNLTIRAANLLAFEPGLSLNQSIVPGFLTLIGTGKFLASSNGPVIFAEPPLRVDPEALVGWADCPSPSHHYDQRWVSGFLSAGAAAFGVNSGEERQFDFTGAGTVLIQSSEKVLSDSALIRTIEGQLQSGITVPGLQRLQGVIAQQLAGQQGH</sequence>
<name>A0A846YPL6_9NOCA</name>
<gene>
    <name evidence="1" type="ORF">HGA15_25625</name>
</gene>
<evidence type="ECO:0000313" key="2">
    <source>
        <dbReference type="Proteomes" id="UP000570678"/>
    </source>
</evidence>
<organism evidence="1 2">
    <name type="scientific">Nocardia flavorosea</name>
    <dbReference type="NCBI Taxonomy" id="53429"/>
    <lineage>
        <taxon>Bacteria</taxon>
        <taxon>Bacillati</taxon>
        <taxon>Actinomycetota</taxon>
        <taxon>Actinomycetes</taxon>
        <taxon>Mycobacteriales</taxon>
        <taxon>Nocardiaceae</taxon>
        <taxon>Nocardia</taxon>
    </lineage>
</organism>
<dbReference type="SUPFAM" id="SSF51219">
    <property type="entry name" value="TRAP-like"/>
    <property type="match status" value="1"/>
</dbReference>
<dbReference type="Gene3D" id="3.60.160.10">
    <property type="entry name" value="Mitochondrial biogenesis AIM24"/>
    <property type="match status" value="1"/>
</dbReference>
<dbReference type="Pfam" id="PF01987">
    <property type="entry name" value="AIM24"/>
    <property type="match status" value="1"/>
</dbReference>
<evidence type="ECO:0000313" key="1">
    <source>
        <dbReference type="EMBL" id="NKY59474.1"/>
    </source>
</evidence>
<accession>A0A846YPL6</accession>
<dbReference type="InterPro" id="IPR036983">
    <property type="entry name" value="AIM24_sf"/>
</dbReference>
<dbReference type="PANTHER" id="PTHR38074:SF1">
    <property type="entry name" value="ALTERED INHERITANCE OF MITOCHONDRIA PROTEIN 24, MITOCHONDRIAL"/>
    <property type="match status" value="1"/>
</dbReference>
<dbReference type="PANTHER" id="PTHR38074">
    <property type="entry name" value="ALTERED INHERITANCE OF MITOCHONDRIA PROTEIN 24, MITOCHONDRIAL"/>
    <property type="match status" value="1"/>
</dbReference>
<reference evidence="1 2" key="1">
    <citation type="submission" date="2020-04" db="EMBL/GenBank/DDBJ databases">
        <title>MicrobeNet Type strains.</title>
        <authorList>
            <person name="Nicholson A.C."/>
        </authorList>
    </citation>
    <scope>NUCLEOTIDE SEQUENCE [LARGE SCALE GENOMIC DNA]</scope>
    <source>
        <strain evidence="1 2">JCM 3332</strain>
    </source>
</reference>
<dbReference type="InterPro" id="IPR002838">
    <property type="entry name" value="AIM24"/>
</dbReference>
<dbReference type="Proteomes" id="UP000570678">
    <property type="component" value="Unassembled WGS sequence"/>
</dbReference>